<accession>A0A8B6GU75</accession>
<dbReference type="PANTHER" id="PTHR24369:SF210">
    <property type="entry name" value="CHAOPTIN-RELATED"/>
    <property type="match status" value="1"/>
</dbReference>
<comment type="subcellular location">
    <subcellularLocation>
        <location evidence="1">Membrane</location>
        <topology evidence="1">Single-pass membrane protein</topology>
    </subcellularLocation>
</comment>
<dbReference type="EMBL" id="UYJE01009052">
    <property type="protein sequence ID" value="VDI69532.1"/>
    <property type="molecule type" value="Genomic_DNA"/>
</dbReference>
<evidence type="ECO:0000256" key="8">
    <source>
        <dbReference type="ARBA" id="ARBA00023157"/>
    </source>
</evidence>
<comment type="caution">
    <text evidence="12">The sequence shown here is derived from an EMBL/GenBank/DDBJ whole genome shotgun (WGS) entry which is preliminary data.</text>
</comment>
<keyword evidence="4" id="KW-0732">Signal</keyword>
<name>A0A8B6GU75_MYTGA</name>
<sequence length="684" mass="77325">MHCNTGIIFHIFIFYIVISLSFCDKRCTLSYENEIHIANCSGLGLNHIPFQLHHNIKILDLRNNGLKVIGANAFAKYDMLTQLYLQNNSLQEIKANAFAQLTQLKHLDLSVNQLTSVPTLAFPGLTSLLVLNFKGNKFSHLEDAAFSGLPSLTSLYLDGNYIEYVGNNAFEGLSYLQTLELQNNNLKTLSEESVQYFTKQFKSFKLYNNPWFCDCRIRWLQQYLHNSSYHSLIHWIFPEGEPQCNSPSLVKDKSFSQLDESDFVCEIIMYSSNQDLTIKPKDKIELYCNYYADPYLSPKWTKNGMELTSDGLYGQYSIDTKQESMIYSTLKILDFSANDMGEYKCSVENARSSGSLKFTLSLEGHKFDPSLVKPSPIEEQKNSRNNHTIKITLSVVGGFLLLLVLIGMFIYMLLRFRRKHQRKLEERSQTFKEHLKTNVLNQSDITESEKYDKKQPVNGDMEIMECEPLYAQVRKDLDPNNTYVSFQGEFNDPEDNGGFSSSTNQTKGSDSSQCESTSPLLDDCSPIPCESHDLLYDPSHGAGSYYHTPQRAQTLNSRFLPSLSSYDTYDTYLSYSTPYSTLSRNGNNIHGSHNGSYYHGPHGHYPVNGTHTLPLNSANRIPHKSASTSYIGPLPPKKPPRVFHSRDSMSLSQTSSSAGSEPSHTTKKLSLPKPGTVDSFGTAV</sequence>
<feature type="domain" description="Ig-like" evidence="11">
    <location>
        <begin position="247"/>
        <end position="361"/>
    </location>
</feature>
<dbReference type="SMART" id="SM00369">
    <property type="entry name" value="LRR_TYP"/>
    <property type="match status" value="6"/>
</dbReference>
<evidence type="ECO:0000256" key="6">
    <source>
        <dbReference type="ARBA" id="ARBA00022989"/>
    </source>
</evidence>
<keyword evidence="8" id="KW-1015">Disulfide bond</keyword>
<dbReference type="InterPro" id="IPR007110">
    <property type="entry name" value="Ig-like_dom"/>
</dbReference>
<feature type="compositionally biased region" description="Polar residues" evidence="9">
    <location>
        <begin position="612"/>
        <end position="630"/>
    </location>
</feature>
<dbReference type="SUPFAM" id="SSF52058">
    <property type="entry name" value="L domain-like"/>
    <property type="match status" value="1"/>
</dbReference>
<proteinExistence type="predicted"/>
<dbReference type="InterPro" id="IPR036179">
    <property type="entry name" value="Ig-like_dom_sf"/>
</dbReference>
<dbReference type="CDD" id="cd00096">
    <property type="entry name" value="Ig"/>
    <property type="match status" value="1"/>
</dbReference>
<dbReference type="PROSITE" id="PS51450">
    <property type="entry name" value="LRR"/>
    <property type="match status" value="2"/>
</dbReference>
<dbReference type="InterPro" id="IPR032675">
    <property type="entry name" value="LRR_dom_sf"/>
</dbReference>
<feature type="region of interest" description="Disordered" evidence="9">
    <location>
        <begin position="612"/>
        <end position="684"/>
    </location>
</feature>
<evidence type="ECO:0000259" key="11">
    <source>
        <dbReference type="PROSITE" id="PS50835"/>
    </source>
</evidence>
<dbReference type="InterPro" id="IPR013783">
    <property type="entry name" value="Ig-like_fold"/>
</dbReference>
<keyword evidence="13" id="KW-1185">Reference proteome</keyword>
<dbReference type="InterPro" id="IPR001611">
    <property type="entry name" value="Leu-rich_rpt"/>
</dbReference>
<evidence type="ECO:0000256" key="1">
    <source>
        <dbReference type="ARBA" id="ARBA00004167"/>
    </source>
</evidence>
<dbReference type="OrthoDB" id="6287768at2759"/>
<feature type="region of interest" description="Disordered" evidence="9">
    <location>
        <begin position="484"/>
        <end position="519"/>
    </location>
</feature>
<dbReference type="PANTHER" id="PTHR24369">
    <property type="entry name" value="ANTIGEN BSP, PUTATIVE-RELATED"/>
    <property type="match status" value="1"/>
</dbReference>
<feature type="transmembrane region" description="Helical" evidence="10">
    <location>
        <begin position="7"/>
        <end position="22"/>
    </location>
</feature>
<dbReference type="GO" id="GO:0005886">
    <property type="term" value="C:plasma membrane"/>
    <property type="evidence" value="ECO:0007669"/>
    <property type="project" value="TreeGrafter"/>
</dbReference>
<protein>
    <recommendedName>
        <fullName evidence="11">Ig-like domain-containing protein</fullName>
    </recommendedName>
</protein>
<dbReference type="PROSITE" id="PS50835">
    <property type="entry name" value="IG_LIKE"/>
    <property type="match status" value="1"/>
</dbReference>
<dbReference type="Proteomes" id="UP000596742">
    <property type="component" value="Unassembled WGS sequence"/>
</dbReference>
<evidence type="ECO:0000256" key="4">
    <source>
        <dbReference type="ARBA" id="ARBA00022729"/>
    </source>
</evidence>
<dbReference type="AlphaFoldDB" id="A0A8B6GU75"/>
<dbReference type="InterPro" id="IPR013098">
    <property type="entry name" value="Ig_I-set"/>
</dbReference>
<keyword evidence="5" id="KW-0677">Repeat</keyword>
<dbReference type="SUPFAM" id="SSF48726">
    <property type="entry name" value="Immunoglobulin"/>
    <property type="match status" value="1"/>
</dbReference>
<feature type="compositionally biased region" description="Polar residues" evidence="9">
    <location>
        <begin position="648"/>
        <end position="663"/>
    </location>
</feature>
<feature type="compositionally biased region" description="Polar residues" evidence="9">
    <location>
        <begin position="498"/>
        <end position="519"/>
    </location>
</feature>
<dbReference type="InterPro" id="IPR000483">
    <property type="entry name" value="Cys-rich_flank_reg_C"/>
</dbReference>
<evidence type="ECO:0000256" key="9">
    <source>
        <dbReference type="SAM" id="MobiDB-lite"/>
    </source>
</evidence>
<evidence type="ECO:0000256" key="3">
    <source>
        <dbReference type="ARBA" id="ARBA00022692"/>
    </source>
</evidence>
<dbReference type="Pfam" id="PF13855">
    <property type="entry name" value="LRR_8"/>
    <property type="match status" value="1"/>
</dbReference>
<keyword evidence="7 10" id="KW-0472">Membrane</keyword>
<keyword evidence="2" id="KW-0433">Leucine-rich repeat</keyword>
<evidence type="ECO:0000256" key="5">
    <source>
        <dbReference type="ARBA" id="ARBA00022737"/>
    </source>
</evidence>
<keyword evidence="3 10" id="KW-0812">Transmembrane</keyword>
<dbReference type="Gene3D" id="3.80.10.10">
    <property type="entry name" value="Ribonuclease Inhibitor"/>
    <property type="match status" value="2"/>
</dbReference>
<feature type="transmembrane region" description="Helical" evidence="10">
    <location>
        <begin position="391"/>
        <end position="414"/>
    </location>
</feature>
<organism evidence="12 13">
    <name type="scientific">Mytilus galloprovincialis</name>
    <name type="common">Mediterranean mussel</name>
    <dbReference type="NCBI Taxonomy" id="29158"/>
    <lineage>
        <taxon>Eukaryota</taxon>
        <taxon>Metazoa</taxon>
        <taxon>Spiralia</taxon>
        <taxon>Lophotrochozoa</taxon>
        <taxon>Mollusca</taxon>
        <taxon>Bivalvia</taxon>
        <taxon>Autobranchia</taxon>
        <taxon>Pteriomorphia</taxon>
        <taxon>Mytilida</taxon>
        <taxon>Mytiloidea</taxon>
        <taxon>Mytilidae</taxon>
        <taxon>Mytilinae</taxon>
        <taxon>Mytilus</taxon>
    </lineage>
</organism>
<dbReference type="Pfam" id="PF07679">
    <property type="entry name" value="I-set"/>
    <property type="match status" value="1"/>
</dbReference>
<evidence type="ECO:0000256" key="10">
    <source>
        <dbReference type="SAM" id="Phobius"/>
    </source>
</evidence>
<dbReference type="SMART" id="SM00082">
    <property type="entry name" value="LRRCT"/>
    <property type="match status" value="1"/>
</dbReference>
<evidence type="ECO:0000256" key="2">
    <source>
        <dbReference type="ARBA" id="ARBA00022614"/>
    </source>
</evidence>
<keyword evidence="6 10" id="KW-1133">Transmembrane helix</keyword>
<dbReference type="InterPro" id="IPR050541">
    <property type="entry name" value="LRR_TM_domain-containing"/>
</dbReference>
<dbReference type="InterPro" id="IPR003591">
    <property type="entry name" value="Leu-rich_rpt_typical-subtyp"/>
</dbReference>
<evidence type="ECO:0000313" key="12">
    <source>
        <dbReference type="EMBL" id="VDI69532.1"/>
    </source>
</evidence>
<reference evidence="12" key="1">
    <citation type="submission" date="2018-11" db="EMBL/GenBank/DDBJ databases">
        <authorList>
            <person name="Alioto T."/>
            <person name="Alioto T."/>
        </authorList>
    </citation>
    <scope>NUCLEOTIDE SEQUENCE</scope>
</reference>
<evidence type="ECO:0000256" key="7">
    <source>
        <dbReference type="ARBA" id="ARBA00023136"/>
    </source>
</evidence>
<evidence type="ECO:0000313" key="13">
    <source>
        <dbReference type="Proteomes" id="UP000596742"/>
    </source>
</evidence>
<dbReference type="Gene3D" id="2.60.40.10">
    <property type="entry name" value="Immunoglobulins"/>
    <property type="match status" value="1"/>
</dbReference>
<gene>
    <name evidence="12" type="ORF">MGAL_10B005984</name>
</gene>